<evidence type="ECO:0000313" key="3">
    <source>
        <dbReference type="Proteomes" id="UP000094444"/>
    </source>
</evidence>
<dbReference type="Proteomes" id="UP000094444">
    <property type="component" value="Unassembled WGS sequence"/>
</dbReference>
<sequence>MTVREGGGIGGVVVLEVLHVGSGHCGGSVDRWIGGLDRMGNRVVLAEAAERMAGGAEICCRRTCGFKPGQRRGFMRLKMSVTYRGSLQRLVGAGIVGKDDTTAARQPGSPAARQPGSLGGTAT</sequence>
<keyword evidence="3" id="KW-1185">Reference proteome</keyword>
<dbReference type="InParanoid" id="A0A2P5HPM4"/>
<feature type="region of interest" description="Disordered" evidence="1">
    <location>
        <begin position="98"/>
        <end position="123"/>
    </location>
</feature>
<proteinExistence type="predicted"/>
<protein>
    <submittedName>
        <fullName evidence="2">Uncharacterized protein</fullName>
    </submittedName>
</protein>
<evidence type="ECO:0000313" key="2">
    <source>
        <dbReference type="EMBL" id="POS72216.1"/>
    </source>
</evidence>
<comment type="caution">
    <text evidence="2">The sequence shown here is derived from an EMBL/GenBank/DDBJ whole genome shotgun (WGS) entry which is preliminary data.</text>
</comment>
<reference evidence="2" key="1">
    <citation type="submission" date="2017-09" db="EMBL/GenBank/DDBJ databases">
        <title>Polyketide synthases of a Diaporthe helianthi virulent isolate.</title>
        <authorList>
            <person name="Baroncelli R."/>
        </authorList>
    </citation>
    <scope>NUCLEOTIDE SEQUENCE [LARGE SCALE GENOMIC DNA]</scope>
    <source>
        <strain evidence="2">7/96</strain>
    </source>
</reference>
<dbReference type="AlphaFoldDB" id="A0A2P5HPM4"/>
<evidence type="ECO:0000256" key="1">
    <source>
        <dbReference type="SAM" id="MobiDB-lite"/>
    </source>
</evidence>
<organism evidence="2 3">
    <name type="scientific">Diaporthe helianthi</name>
    <dbReference type="NCBI Taxonomy" id="158607"/>
    <lineage>
        <taxon>Eukaryota</taxon>
        <taxon>Fungi</taxon>
        <taxon>Dikarya</taxon>
        <taxon>Ascomycota</taxon>
        <taxon>Pezizomycotina</taxon>
        <taxon>Sordariomycetes</taxon>
        <taxon>Sordariomycetidae</taxon>
        <taxon>Diaporthales</taxon>
        <taxon>Diaporthaceae</taxon>
        <taxon>Diaporthe</taxon>
    </lineage>
</organism>
<name>A0A2P5HPM4_DIAHE</name>
<dbReference type="EMBL" id="MAVT02001055">
    <property type="protein sequence ID" value="POS72216.1"/>
    <property type="molecule type" value="Genomic_DNA"/>
</dbReference>
<accession>A0A2P5HPM4</accession>
<gene>
    <name evidence="2" type="ORF">DHEL01_v209384</name>
</gene>